<evidence type="ECO:0000313" key="2">
    <source>
        <dbReference type="EMBL" id="TNN75614.1"/>
    </source>
</evidence>
<dbReference type="AlphaFoldDB" id="A0A4Z2IDX8"/>
<gene>
    <name evidence="2" type="primary">ADAMTS17_0</name>
    <name evidence="2" type="ORF">EYF80_014164</name>
</gene>
<feature type="region of interest" description="Disordered" evidence="1">
    <location>
        <begin position="184"/>
        <end position="203"/>
    </location>
</feature>
<dbReference type="Proteomes" id="UP000314294">
    <property type="component" value="Unassembled WGS sequence"/>
</dbReference>
<sequence length="203" mass="22084">MSLKPVSDLRGPKAQTRSTAFLHFLPCSRLSSWVLSPMMASRVLGLMSRLFPSLRDMFICSRVRISSALLSNRVVTSDRKKHGKSSFTMSTFGGRITVSLNGMMGLEALISILANLQKDMPGPGGRHRQKANVEHKACEYLPCPKGSTSFRDLQCLSYNRHASKKKGSLLTAIINDGSQVLSPRCGPAAQPAELPGGHLTLDT</sequence>
<evidence type="ECO:0000256" key="1">
    <source>
        <dbReference type="SAM" id="MobiDB-lite"/>
    </source>
</evidence>
<dbReference type="GO" id="GO:0007229">
    <property type="term" value="P:integrin-mediated signaling pathway"/>
    <property type="evidence" value="ECO:0007669"/>
    <property type="project" value="UniProtKB-KW"/>
</dbReference>
<keyword evidence="2" id="KW-0401">Integrin</keyword>
<comment type="caution">
    <text evidence="2">The sequence shown here is derived from an EMBL/GenBank/DDBJ whole genome shotgun (WGS) entry which is preliminary data.</text>
</comment>
<dbReference type="EMBL" id="SRLO01000101">
    <property type="protein sequence ID" value="TNN75614.1"/>
    <property type="molecule type" value="Genomic_DNA"/>
</dbReference>
<proteinExistence type="predicted"/>
<organism evidence="2 3">
    <name type="scientific">Liparis tanakae</name>
    <name type="common">Tanaka's snailfish</name>
    <dbReference type="NCBI Taxonomy" id="230148"/>
    <lineage>
        <taxon>Eukaryota</taxon>
        <taxon>Metazoa</taxon>
        <taxon>Chordata</taxon>
        <taxon>Craniata</taxon>
        <taxon>Vertebrata</taxon>
        <taxon>Euteleostomi</taxon>
        <taxon>Actinopterygii</taxon>
        <taxon>Neopterygii</taxon>
        <taxon>Teleostei</taxon>
        <taxon>Neoteleostei</taxon>
        <taxon>Acanthomorphata</taxon>
        <taxon>Eupercaria</taxon>
        <taxon>Perciformes</taxon>
        <taxon>Cottioidei</taxon>
        <taxon>Cottales</taxon>
        <taxon>Liparidae</taxon>
        <taxon>Liparis</taxon>
    </lineage>
</organism>
<reference evidence="2 3" key="1">
    <citation type="submission" date="2019-03" db="EMBL/GenBank/DDBJ databases">
        <title>First draft genome of Liparis tanakae, snailfish: a comprehensive survey of snailfish specific genes.</title>
        <authorList>
            <person name="Kim W."/>
            <person name="Song I."/>
            <person name="Jeong J.-H."/>
            <person name="Kim D."/>
            <person name="Kim S."/>
            <person name="Ryu S."/>
            <person name="Song J.Y."/>
            <person name="Lee S.K."/>
        </authorList>
    </citation>
    <scope>NUCLEOTIDE SEQUENCE [LARGE SCALE GENOMIC DNA]</scope>
    <source>
        <tissue evidence="2">Muscle</tissue>
    </source>
</reference>
<dbReference type="OrthoDB" id="10609921at2759"/>
<protein>
    <submittedName>
        <fullName evidence="2">A disintegrin and metalloproteinase with thrombospondin motifs 17</fullName>
    </submittedName>
</protein>
<evidence type="ECO:0000313" key="3">
    <source>
        <dbReference type="Proteomes" id="UP000314294"/>
    </source>
</evidence>
<accession>A0A4Z2IDX8</accession>
<name>A0A4Z2IDX8_9TELE</name>
<keyword evidence="3" id="KW-1185">Reference proteome</keyword>